<evidence type="ECO:0000313" key="4">
    <source>
        <dbReference type="Proteomes" id="UP001218218"/>
    </source>
</evidence>
<keyword evidence="2" id="KW-0732">Signal</keyword>
<keyword evidence="4" id="KW-1185">Reference proteome</keyword>
<organism evidence="3 4">
    <name type="scientific">Mycena albidolilacea</name>
    <dbReference type="NCBI Taxonomy" id="1033008"/>
    <lineage>
        <taxon>Eukaryota</taxon>
        <taxon>Fungi</taxon>
        <taxon>Dikarya</taxon>
        <taxon>Basidiomycota</taxon>
        <taxon>Agaricomycotina</taxon>
        <taxon>Agaricomycetes</taxon>
        <taxon>Agaricomycetidae</taxon>
        <taxon>Agaricales</taxon>
        <taxon>Marasmiineae</taxon>
        <taxon>Mycenaceae</taxon>
        <taxon>Mycena</taxon>
    </lineage>
</organism>
<sequence>MAGCTHNCFFLSFSHFVSVLPLNLSLDSKVGKVLEYMAGLDSSSSSSSSRGNSSLKTKNTALTSNYFSRVRRLALNPIPNSAGSMQNFARYTQATSTPRSRTPRASHACGGSDYTLSWRPPLPLPSTLTLPRRHTTPTGYHSTLAPVSVSTPTNSLMPSYFPAYLARLRTSNPRVEQVGIILYLAEGQGLMPPPPPSPERELSGEGENEGGEDTDPLLPALDATLMSFPALRAVHVCVVPVARCSTQGWNAARRDTDAAEADAEAETERQEARRAELHVCNLEELHEWEQGSGTGGG</sequence>
<protein>
    <submittedName>
        <fullName evidence="3">Uncharacterized protein</fullName>
    </submittedName>
</protein>
<feature type="region of interest" description="Disordered" evidence="1">
    <location>
        <begin position="188"/>
        <end position="215"/>
    </location>
</feature>
<dbReference type="Proteomes" id="UP001218218">
    <property type="component" value="Unassembled WGS sequence"/>
</dbReference>
<evidence type="ECO:0000256" key="1">
    <source>
        <dbReference type="SAM" id="MobiDB-lite"/>
    </source>
</evidence>
<name>A0AAD7EMP1_9AGAR</name>
<feature type="compositionally biased region" description="Acidic residues" evidence="1">
    <location>
        <begin position="204"/>
        <end position="215"/>
    </location>
</feature>
<feature type="signal peptide" evidence="2">
    <location>
        <begin position="1"/>
        <end position="19"/>
    </location>
</feature>
<gene>
    <name evidence="3" type="ORF">DFH08DRAFT_964172</name>
</gene>
<dbReference type="EMBL" id="JARIHO010000028">
    <property type="protein sequence ID" value="KAJ7339127.1"/>
    <property type="molecule type" value="Genomic_DNA"/>
</dbReference>
<accession>A0AAD7EMP1</accession>
<feature type="chain" id="PRO_5042296178" evidence="2">
    <location>
        <begin position="20"/>
        <end position="297"/>
    </location>
</feature>
<proteinExistence type="predicted"/>
<comment type="caution">
    <text evidence="3">The sequence shown here is derived from an EMBL/GenBank/DDBJ whole genome shotgun (WGS) entry which is preliminary data.</text>
</comment>
<evidence type="ECO:0000256" key="2">
    <source>
        <dbReference type="SAM" id="SignalP"/>
    </source>
</evidence>
<reference evidence="3" key="1">
    <citation type="submission" date="2023-03" db="EMBL/GenBank/DDBJ databases">
        <title>Massive genome expansion in bonnet fungi (Mycena s.s.) driven by repeated elements and novel gene families across ecological guilds.</title>
        <authorList>
            <consortium name="Lawrence Berkeley National Laboratory"/>
            <person name="Harder C.B."/>
            <person name="Miyauchi S."/>
            <person name="Viragh M."/>
            <person name="Kuo A."/>
            <person name="Thoen E."/>
            <person name="Andreopoulos B."/>
            <person name="Lu D."/>
            <person name="Skrede I."/>
            <person name="Drula E."/>
            <person name="Henrissat B."/>
            <person name="Morin E."/>
            <person name="Kohler A."/>
            <person name="Barry K."/>
            <person name="LaButti K."/>
            <person name="Morin E."/>
            <person name="Salamov A."/>
            <person name="Lipzen A."/>
            <person name="Mereny Z."/>
            <person name="Hegedus B."/>
            <person name="Baldrian P."/>
            <person name="Stursova M."/>
            <person name="Weitz H."/>
            <person name="Taylor A."/>
            <person name="Grigoriev I.V."/>
            <person name="Nagy L.G."/>
            <person name="Martin F."/>
            <person name="Kauserud H."/>
        </authorList>
    </citation>
    <scope>NUCLEOTIDE SEQUENCE</scope>
    <source>
        <strain evidence="3">CBHHK002</strain>
    </source>
</reference>
<dbReference type="AlphaFoldDB" id="A0AAD7EMP1"/>
<evidence type="ECO:0000313" key="3">
    <source>
        <dbReference type="EMBL" id="KAJ7339127.1"/>
    </source>
</evidence>